<comment type="similarity">
    <text evidence="2 12">Belongs to the peptidase M48B family.</text>
</comment>
<dbReference type="NCBIfam" id="NF002826">
    <property type="entry name" value="PRK03001.1"/>
    <property type="match status" value="1"/>
</dbReference>
<evidence type="ECO:0000256" key="7">
    <source>
        <dbReference type="ARBA" id="ARBA00022801"/>
    </source>
</evidence>
<dbReference type="PANTHER" id="PTHR43221">
    <property type="entry name" value="PROTEASE HTPX"/>
    <property type="match status" value="1"/>
</dbReference>
<keyword evidence="5 12" id="KW-0812">Transmembrane</keyword>
<dbReference type="Pfam" id="PF01435">
    <property type="entry name" value="Peptidase_M48"/>
    <property type="match status" value="1"/>
</dbReference>
<evidence type="ECO:0000256" key="12">
    <source>
        <dbReference type="HAMAP-Rule" id="MF_00188"/>
    </source>
</evidence>
<keyword evidence="3 12" id="KW-1003">Cell membrane</keyword>
<dbReference type="eggNOG" id="COG0501">
    <property type="taxonomic scope" value="Bacteria"/>
</dbReference>
<dbReference type="InterPro" id="IPR022919">
    <property type="entry name" value="Pept_M48_protease_HtpX"/>
</dbReference>
<keyword evidence="7 12" id="KW-0378">Hydrolase</keyword>
<sequence>MNMLKTTVLMAALMGILIAIGGAVGGSTGALVMFVVSLGMNIFMYWNSVDMCLKAYGAQEITREDAPNLYDLVERLAKRAELPMPRVCIIEADEPNAFATGRNPEHAAVAVTTGIMRVLNYEELAGVLSHELAHVKHRDILISTIAASMAGAISMIANVAQFGAIFGSSNNDDEEGGSNMATLLATAIIAPLAAGIIQMAVSRSREYDADAEGGNICGNPLYLANALEKIDYYAKHGEMPNATPATAHMFIINPFEGAGKRLANMFSTHPLTEDRIARLHEQASEKGITTV</sequence>
<feature type="binding site" evidence="12">
    <location>
        <position position="134"/>
    </location>
    <ligand>
        <name>Zn(2+)</name>
        <dbReference type="ChEBI" id="CHEBI:29105"/>
        <note>catalytic</note>
    </ligand>
</feature>
<proteinExistence type="inferred from homology"/>
<dbReference type="GO" id="GO:0005886">
    <property type="term" value="C:plasma membrane"/>
    <property type="evidence" value="ECO:0007669"/>
    <property type="project" value="UniProtKB-SubCell"/>
</dbReference>
<protein>
    <recommendedName>
        <fullName evidence="12">Protease HtpX homolog</fullName>
        <ecNumber evidence="12">3.4.24.-</ecNumber>
    </recommendedName>
</protein>
<dbReference type="GO" id="GO:0008270">
    <property type="term" value="F:zinc ion binding"/>
    <property type="evidence" value="ECO:0007669"/>
    <property type="project" value="UniProtKB-UniRule"/>
</dbReference>
<evidence type="ECO:0000256" key="1">
    <source>
        <dbReference type="ARBA" id="ARBA00004651"/>
    </source>
</evidence>
<accession>A0A239U074</accession>
<keyword evidence="9 12" id="KW-1133">Transmembrane helix</keyword>
<dbReference type="GO" id="GO:0006508">
    <property type="term" value="P:proteolysis"/>
    <property type="evidence" value="ECO:0007669"/>
    <property type="project" value="UniProtKB-KW"/>
</dbReference>
<dbReference type="EC" id="3.4.24.-" evidence="12"/>
<keyword evidence="10 12" id="KW-0482">Metalloprotease</keyword>
<feature type="transmembrane region" description="Helical" evidence="12">
    <location>
        <begin position="180"/>
        <end position="201"/>
    </location>
</feature>
<dbReference type="PANTHER" id="PTHR43221:SF1">
    <property type="entry name" value="PROTEASE HTPX"/>
    <property type="match status" value="1"/>
</dbReference>
<feature type="domain" description="Peptidase M48" evidence="13">
    <location>
        <begin position="66"/>
        <end position="281"/>
    </location>
</feature>
<dbReference type="GeneID" id="78507801"/>
<keyword evidence="11 12" id="KW-0472">Membrane</keyword>
<gene>
    <name evidence="12 14" type="primary">htpX</name>
    <name evidence="14" type="ORF">SAMEA4364220_01812</name>
</gene>
<dbReference type="InterPro" id="IPR001915">
    <property type="entry name" value="Peptidase_M48"/>
</dbReference>
<reference evidence="14 15" key="1">
    <citation type="submission" date="2017-06" db="EMBL/GenBank/DDBJ databases">
        <authorList>
            <consortium name="Pathogen Informatics"/>
        </authorList>
    </citation>
    <scope>NUCLEOTIDE SEQUENCE [LARGE SCALE GENOMIC DNA]</scope>
    <source>
        <strain evidence="14 15">NCTC10570</strain>
    </source>
</reference>
<evidence type="ECO:0000259" key="13">
    <source>
        <dbReference type="Pfam" id="PF01435"/>
    </source>
</evidence>
<dbReference type="Gene3D" id="3.30.2010.10">
    <property type="entry name" value="Metalloproteases ('zincins'), catalytic domain"/>
    <property type="match status" value="1"/>
</dbReference>
<dbReference type="CDD" id="cd07336">
    <property type="entry name" value="M48B_HtpX_like"/>
    <property type="match status" value="1"/>
</dbReference>
<evidence type="ECO:0000256" key="11">
    <source>
        <dbReference type="ARBA" id="ARBA00023136"/>
    </source>
</evidence>
<feature type="transmembrane region" description="Helical" evidence="12">
    <location>
        <begin position="140"/>
        <end position="160"/>
    </location>
</feature>
<feature type="transmembrane region" description="Helical" evidence="12">
    <location>
        <begin position="30"/>
        <end position="46"/>
    </location>
</feature>
<feature type="binding site" evidence="12">
    <location>
        <position position="130"/>
    </location>
    <ligand>
        <name>Zn(2+)</name>
        <dbReference type="ChEBI" id="CHEBI:29105"/>
        <note>catalytic</note>
    </ligand>
</feature>
<feature type="binding site" evidence="12">
    <location>
        <position position="206"/>
    </location>
    <ligand>
        <name>Zn(2+)</name>
        <dbReference type="ChEBI" id="CHEBI:29105"/>
        <note>catalytic</note>
    </ligand>
</feature>
<evidence type="ECO:0000256" key="5">
    <source>
        <dbReference type="ARBA" id="ARBA00022692"/>
    </source>
</evidence>
<feature type="transmembrane region" description="Helical" evidence="12">
    <location>
        <begin position="7"/>
        <end position="24"/>
    </location>
</feature>
<organism evidence="14 15">
    <name type="scientific">Megamonas hypermegale</name>
    <dbReference type="NCBI Taxonomy" id="158847"/>
    <lineage>
        <taxon>Bacteria</taxon>
        <taxon>Bacillati</taxon>
        <taxon>Bacillota</taxon>
        <taxon>Negativicutes</taxon>
        <taxon>Selenomonadales</taxon>
        <taxon>Selenomonadaceae</taxon>
        <taxon>Megamonas</taxon>
    </lineage>
</organism>
<keyword evidence="15" id="KW-1185">Reference proteome</keyword>
<evidence type="ECO:0000256" key="4">
    <source>
        <dbReference type="ARBA" id="ARBA00022670"/>
    </source>
</evidence>
<evidence type="ECO:0000256" key="6">
    <source>
        <dbReference type="ARBA" id="ARBA00022723"/>
    </source>
</evidence>
<evidence type="ECO:0000256" key="9">
    <source>
        <dbReference type="ARBA" id="ARBA00022989"/>
    </source>
</evidence>
<evidence type="ECO:0000313" key="14">
    <source>
        <dbReference type="EMBL" id="SNV03551.1"/>
    </source>
</evidence>
<dbReference type="GO" id="GO:0004222">
    <property type="term" value="F:metalloendopeptidase activity"/>
    <property type="evidence" value="ECO:0007669"/>
    <property type="project" value="UniProtKB-UniRule"/>
</dbReference>
<feature type="active site" evidence="12">
    <location>
        <position position="131"/>
    </location>
</feature>
<dbReference type="EMBL" id="LT906446">
    <property type="protein sequence ID" value="SNV03551.1"/>
    <property type="molecule type" value="Genomic_DNA"/>
</dbReference>
<evidence type="ECO:0000256" key="10">
    <source>
        <dbReference type="ARBA" id="ARBA00023049"/>
    </source>
</evidence>
<dbReference type="HAMAP" id="MF_00188">
    <property type="entry name" value="Pept_M48_protease_HtpX"/>
    <property type="match status" value="1"/>
</dbReference>
<evidence type="ECO:0000256" key="8">
    <source>
        <dbReference type="ARBA" id="ARBA00022833"/>
    </source>
</evidence>
<keyword evidence="6 12" id="KW-0479">Metal-binding</keyword>
<evidence type="ECO:0000256" key="2">
    <source>
        <dbReference type="ARBA" id="ARBA00009779"/>
    </source>
</evidence>
<name>A0A239U074_9FIRM</name>
<evidence type="ECO:0000313" key="15">
    <source>
        <dbReference type="Proteomes" id="UP000215383"/>
    </source>
</evidence>
<dbReference type="AlphaFoldDB" id="A0A239U074"/>
<evidence type="ECO:0000256" key="3">
    <source>
        <dbReference type="ARBA" id="ARBA00022475"/>
    </source>
</evidence>
<dbReference type="Proteomes" id="UP000215383">
    <property type="component" value="Chromosome 1"/>
</dbReference>
<dbReference type="InterPro" id="IPR050083">
    <property type="entry name" value="HtpX_protease"/>
</dbReference>
<dbReference type="RefSeq" id="WP_027890472.1">
    <property type="nucleotide sequence ID" value="NZ_LT906446.1"/>
</dbReference>
<comment type="subcellular location">
    <subcellularLocation>
        <location evidence="1 12">Cell membrane</location>
        <topology evidence="1 12">Multi-pass membrane protein</topology>
    </subcellularLocation>
</comment>
<comment type="cofactor">
    <cofactor evidence="12">
        <name>Zn(2+)</name>
        <dbReference type="ChEBI" id="CHEBI:29105"/>
    </cofactor>
    <text evidence="12">Binds 1 zinc ion per subunit.</text>
</comment>
<keyword evidence="4 12" id="KW-0645">Protease</keyword>
<keyword evidence="8 12" id="KW-0862">Zinc</keyword>